<protein>
    <recommendedName>
        <fullName evidence="3">HPt domain-containing protein</fullName>
    </recommendedName>
</protein>
<accession>A0ABT0U5N3</accession>
<dbReference type="EMBL" id="JAMQBK010000036">
    <property type="protein sequence ID" value="MCM2371651.1"/>
    <property type="molecule type" value="Genomic_DNA"/>
</dbReference>
<evidence type="ECO:0008006" key="3">
    <source>
        <dbReference type="Google" id="ProtNLM"/>
    </source>
</evidence>
<dbReference type="Gene3D" id="1.20.120.160">
    <property type="entry name" value="HPT domain"/>
    <property type="match status" value="1"/>
</dbReference>
<dbReference type="InterPro" id="IPR036641">
    <property type="entry name" value="HPT_dom_sf"/>
</dbReference>
<dbReference type="RefSeq" id="WP_250929286.1">
    <property type="nucleotide sequence ID" value="NZ_JAMQBK010000036.1"/>
</dbReference>
<evidence type="ECO:0000313" key="1">
    <source>
        <dbReference type="EMBL" id="MCM2371651.1"/>
    </source>
</evidence>
<reference evidence="1 2" key="1">
    <citation type="journal article" date="2022" name="Syst. Appl. Microbiol.">
        <title>Rhodopirellula aestuarii sp. nov., a novel member of the genus Rhodopirellula isolated from brackish sediments collected in the Tagus River estuary, Portugal.</title>
        <authorList>
            <person name="Vitorino I.R."/>
            <person name="Klimek D."/>
            <person name="Calusinska M."/>
            <person name="Lobo-da-Cunha A."/>
            <person name="Vasconcelos V."/>
            <person name="Lage O.M."/>
        </authorList>
    </citation>
    <scope>NUCLEOTIDE SEQUENCE [LARGE SCALE GENOMIC DNA]</scope>
    <source>
        <strain evidence="1 2">ICT_H3.1</strain>
    </source>
</reference>
<gene>
    <name evidence="1" type="ORF">NB063_13650</name>
</gene>
<name>A0ABT0U5N3_9BACT</name>
<keyword evidence="2" id="KW-1185">Reference proteome</keyword>
<organism evidence="1 2">
    <name type="scientific">Aporhodopirellula aestuarii</name>
    <dbReference type="NCBI Taxonomy" id="2950107"/>
    <lineage>
        <taxon>Bacteria</taxon>
        <taxon>Pseudomonadati</taxon>
        <taxon>Planctomycetota</taxon>
        <taxon>Planctomycetia</taxon>
        <taxon>Pirellulales</taxon>
        <taxon>Pirellulaceae</taxon>
        <taxon>Aporhodopirellula</taxon>
    </lineage>
</organism>
<evidence type="ECO:0000313" key="2">
    <source>
        <dbReference type="Proteomes" id="UP001202961"/>
    </source>
</evidence>
<sequence>MKAKQDMSKLTSEQRKRFAGAIERVGDDEEILIVLAEMASEDAPVLMAKLEGEISKGFLDAAAQTAHALKGLLSTFETGEPVEGLQSLIDSAREEDEKETTLLFESLKPKLLTLVEQVAQLS</sequence>
<proteinExistence type="predicted"/>
<dbReference type="SUPFAM" id="SSF47226">
    <property type="entry name" value="Histidine-containing phosphotransfer domain, HPT domain"/>
    <property type="match status" value="1"/>
</dbReference>
<dbReference type="Proteomes" id="UP001202961">
    <property type="component" value="Unassembled WGS sequence"/>
</dbReference>
<comment type="caution">
    <text evidence="1">The sequence shown here is derived from an EMBL/GenBank/DDBJ whole genome shotgun (WGS) entry which is preliminary data.</text>
</comment>